<gene>
    <name evidence="1" type="ORF">OUZ56_013842</name>
</gene>
<name>A0ABQ9Z7T3_9CRUS</name>
<organism evidence="1 2">
    <name type="scientific">Daphnia magna</name>
    <dbReference type="NCBI Taxonomy" id="35525"/>
    <lineage>
        <taxon>Eukaryota</taxon>
        <taxon>Metazoa</taxon>
        <taxon>Ecdysozoa</taxon>
        <taxon>Arthropoda</taxon>
        <taxon>Crustacea</taxon>
        <taxon>Branchiopoda</taxon>
        <taxon>Diplostraca</taxon>
        <taxon>Cladocera</taxon>
        <taxon>Anomopoda</taxon>
        <taxon>Daphniidae</taxon>
        <taxon>Daphnia</taxon>
    </lineage>
</organism>
<proteinExistence type="predicted"/>
<dbReference type="Proteomes" id="UP001234178">
    <property type="component" value="Unassembled WGS sequence"/>
</dbReference>
<comment type="caution">
    <text evidence="1">The sequence shown here is derived from an EMBL/GenBank/DDBJ whole genome shotgun (WGS) entry which is preliminary data.</text>
</comment>
<accession>A0ABQ9Z7T3</accession>
<dbReference type="EMBL" id="JAOYFB010000002">
    <property type="protein sequence ID" value="KAK4008709.1"/>
    <property type="molecule type" value="Genomic_DNA"/>
</dbReference>
<keyword evidence="2" id="KW-1185">Reference proteome</keyword>
<evidence type="ECO:0000313" key="1">
    <source>
        <dbReference type="EMBL" id="KAK4008709.1"/>
    </source>
</evidence>
<evidence type="ECO:0000313" key="2">
    <source>
        <dbReference type="Proteomes" id="UP001234178"/>
    </source>
</evidence>
<sequence length="117" mass="13044">MCVSLILTSPRVKWKVAFRALQDAILNKNNSNEERGYIYNGTDNTLTTRHKDGIPWRLSANGHKEKKNRRWCAPGAGTSATTRNPRNPWIAFFAGSFSVLLAANTVSDCDFNICGRA</sequence>
<protein>
    <submittedName>
        <fullName evidence="1">Uncharacterized protein</fullName>
    </submittedName>
</protein>
<reference evidence="1 2" key="1">
    <citation type="journal article" date="2023" name="Nucleic Acids Res.">
        <title>The hologenome of Daphnia magna reveals possible DNA methylation and microbiome-mediated evolution of the host genome.</title>
        <authorList>
            <person name="Chaturvedi A."/>
            <person name="Li X."/>
            <person name="Dhandapani V."/>
            <person name="Marshall H."/>
            <person name="Kissane S."/>
            <person name="Cuenca-Cambronero M."/>
            <person name="Asole G."/>
            <person name="Calvet F."/>
            <person name="Ruiz-Romero M."/>
            <person name="Marangio P."/>
            <person name="Guigo R."/>
            <person name="Rago D."/>
            <person name="Mirbahai L."/>
            <person name="Eastwood N."/>
            <person name="Colbourne J.K."/>
            <person name="Zhou J."/>
            <person name="Mallon E."/>
            <person name="Orsini L."/>
        </authorList>
    </citation>
    <scope>NUCLEOTIDE SEQUENCE [LARGE SCALE GENOMIC DNA]</scope>
    <source>
        <strain evidence="1">LRV0_1</strain>
    </source>
</reference>